<feature type="region of interest" description="Disordered" evidence="1">
    <location>
        <begin position="49"/>
        <end position="70"/>
    </location>
</feature>
<proteinExistence type="predicted"/>
<gene>
    <name evidence="2" type="ORF">ANCDUO_20214</name>
</gene>
<accession>A0A0C2FSS0</accession>
<feature type="compositionally biased region" description="Basic and acidic residues" evidence="1">
    <location>
        <begin position="7"/>
        <end position="35"/>
    </location>
</feature>
<sequence>MSQQVEELERQLRDANEALEHRKSTSSDSSYREERKRLLEEISTLQQQLAQKTARSTHASDGSAAEVAKLQQRIQEDEKELNTLKEKVRRYRMQKVNGIQYVDELKEKLPKVKRNCKMRRRRGLLLRRNCNG</sequence>
<evidence type="ECO:0000313" key="3">
    <source>
        <dbReference type="Proteomes" id="UP000054047"/>
    </source>
</evidence>
<organism evidence="2 3">
    <name type="scientific">Ancylostoma duodenale</name>
    <dbReference type="NCBI Taxonomy" id="51022"/>
    <lineage>
        <taxon>Eukaryota</taxon>
        <taxon>Metazoa</taxon>
        <taxon>Ecdysozoa</taxon>
        <taxon>Nematoda</taxon>
        <taxon>Chromadorea</taxon>
        <taxon>Rhabditida</taxon>
        <taxon>Rhabditina</taxon>
        <taxon>Rhabditomorpha</taxon>
        <taxon>Strongyloidea</taxon>
        <taxon>Ancylostomatidae</taxon>
        <taxon>Ancylostomatinae</taxon>
        <taxon>Ancylostoma</taxon>
    </lineage>
</organism>
<dbReference type="AlphaFoldDB" id="A0A0C2FSS0"/>
<protein>
    <submittedName>
        <fullName evidence="2">Uncharacterized protein</fullName>
    </submittedName>
</protein>
<evidence type="ECO:0000256" key="1">
    <source>
        <dbReference type="SAM" id="MobiDB-lite"/>
    </source>
</evidence>
<dbReference type="OrthoDB" id="5873639at2759"/>
<reference evidence="2 3" key="1">
    <citation type="submission" date="2013-12" db="EMBL/GenBank/DDBJ databases">
        <title>Draft genome of the parsitic nematode Ancylostoma duodenale.</title>
        <authorList>
            <person name="Mitreva M."/>
        </authorList>
    </citation>
    <scope>NUCLEOTIDE SEQUENCE [LARGE SCALE GENOMIC DNA]</scope>
    <source>
        <strain evidence="2 3">Zhejiang</strain>
    </source>
</reference>
<keyword evidence="3" id="KW-1185">Reference proteome</keyword>
<evidence type="ECO:0000313" key="2">
    <source>
        <dbReference type="EMBL" id="KIH49709.1"/>
    </source>
</evidence>
<feature type="compositionally biased region" description="Polar residues" evidence="1">
    <location>
        <begin position="49"/>
        <end position="60"/>
    </location>
</feature>
<name>A0A0C2FSS0_9BILA</name>
<feature type="region of interest" description="Disordered" evidence="1">
    <location>
        <begin position="1"/>
        <end position="35"/>
    </location>
</feature>
<dbReference type="Proteomes" id="UP000054047">
    <property type="component" value="Unassembled WGS sequence"/>
</dbReference>
<dbReference type="EMBL" id="KN752269">
    <property type="protein sequence ID" value="KIH49709.1"/>
    <property type="molecule type" value="Genomic_DNA"/>
</dbReference>